<dbReference type="STRING" id="1348612.A0A397J2K4"/>
<evidence type="ECO:0000313" key="2">
    <source>
        <dbReference type="Proteomes" id="UP000266861"/>
    </source>
</evidence>
<organism evidence="1 2">
    <name type="scientific">Diversispora epigaea</name>
    <dbReference type="NCBI Taxonomy" id="1348612"/>
    <lineage>
        <taxon>Eukaryota</taxon>
        <taxon>Fungi</taxon>
        <taxon>Fungi incertae sedis</taxon>
        <taxon>Mucoromycota</taxon>
        <taxon>Glomeromycotina</taxon>
        <taxon>Glomeromycetes</taxon>
        <taxon>Diversisporales</taxon>
        <taxon>Diversisporaceae</taxon>
        <taxon>Diversispora</taxon>
    </lineage>
</organism>
<reference evidence="1 2" key="1">
    <citation type="submission" date="2018-08" db="EMBL/GenBank/DDBJ databases">
        <title>Genome and evolution of the arbuscular mycorrhizal fungus Diversispora epigaea (formerly Glomus versiforme) and its bacterial endosymbionts.</title>
        <authorList>
            <person name="Sun X."/>
            <person name="Fei Z."/>
            <person name="Harrison M."/>
        </authorList>
    </citation>
    <scope>NUCLEOTIDE SEQUENCE [LARGE SCALE GENOMIC DNA]</scope>
    <source>
        <strain evidence="1 2">IT104</strain>
    </source>
</reference>
<name>A0A397J2K4_9GLOM</name>
<keyword evidence="2" id="KW-1185">Reference proteome</keyword>
<evidence type="ECO:0008006" key="3">
    <source>
        <dbReference type="Google" id="ProtNLM"/>
    </source>
</evidence>
<comment type="caution">
    <text evidence="1">The sequence shown here is derived from an EMBL/GenBank/DDBJ whole genome shotgun (WGS) entry which is preliminary data.</text>
</comment>
<dbReference type="AlphaFoldDB" id="A0A397J2K4"/>
<sequence>MVDSSNKTKNIDWDLTWKAAHPSKILSLTSGFSEASIRKFSLKLLNDELPTLSNIYKRNLLLYTTDQCPFCQIEIENNIHIFTCSSQTSTNPLEKLKENFKKILIHEAANILQLKLDLESLKKKLELYTSDFDLCNQHLMEFDQICFLDIIAGLIPNSLVSLFKEIMGSSKDGKLVVLRSIHKFKLLLFQLWKYCCEKFLIWKRSQNIKAKDKKLGRKKLIMLQIWYMNLQA</sequence>
<accession>A0A397J2K4</accession>
<protein>
    <recommendedName>
        <fullName evidence="3">Reverse transcriptase zinc-binding domain-containing protein</fullName>
    </recommendedName>
</protein>
<dbReference type="EMBL" id="PQFF01000121">
    <property type="protein sequence ID" value="RHZ80928.1"/>
    <property type="molecule type" value="Genomic_DNA"/>
</dbReference>
<proteinExistence type="predicted"/>
<evidence type="ECO:0000313" key="1">
    <source>
        <dbReference type="EMBL" id="RHZ80928.1"/>
    </source>
</evidence>
<dbReference type="Proteomes" id="UP000266861">
    <property type="component" value="Unassembled WGS sequence"/>
</dbReference>
<gene>
    <name evidence="1" type="ORF">Glove_130g151</name>
</gene>